<sequence>MAIVVDNLLLKLVRGSLGDEITIYERNGQIIMAKKRGPSRKKPTKNQLEARYKMKVAAAYAKMMLEDPELKAYYKSKAGPGQNAWNMAIKDAYNSPEIQHIQFEDTTVIVTAKNDFRVADVTVMIIDGAGAILERGKAALSWNGVDWHYKALSLSPGSTIRVIAEDLPGNTSIKELKLD</sequence>
<dbReference type="OrthoDB" id="880927at2"/>
<dbReference type="Proteomes" id="UP001326715">
    <property type="component" value="Chromosome"/>
</dbReference>
<keyword evidence="4" id="KW-1185">Reference proteome</keyword>
<accession>A0A1K1MWN0</accession>
<dbReference type="RefSeq" id="WP_072357446.1">
    <property type="nucleotide sequence ID" value="NZ_CP139972.1"/>
</dbReference>
<proteinExistence type="predicted"/>
<dbReference type="Proteomes" id="UP000183788">
    <property type="component" value="Unassembled WGS sequence"/>
</dbReference>
<protein>
    <submittedName>
        <fullName evidence="1">Uncharacterized protein</fullName>
    </submittedName>
</protein>
<evidence type="ECO:0000313" key="4">
    <source>
        <dbReference type="Proteomes" id="UP001326715"/>
    </source>
</evidence>
<evidence type="ECO:0000313" key="2">
    <source>
        <dbReference type="EMBL" id="WQG91321.1"/>
    </source>
</evidence>
<evidence type="ECO:0000313" key="1">
    <source>
        <dbReference type="EMBL" id="SFW27511.1"/>
    </source>
</evidence>
<dbReference type="AlphaFoldDB" id="A0A1K1MWN0"/>
<dbReference type="EMBL" id="FPIZ01000002">
    <property type="protein sequence ID" value="SFW27511.1"/>
    <property type="molecule type" value="Genomic_DNA"/>
</dbReference>
<evidence type="ECO:0000313" key="3">
    <source>
        <dbReference type="Proteomes" id="UP000183788"/>
    </source>
</evidence>
<organism evidence="1 3">
    <name type="scientific">Chitinophaga sancti</name>
    <dbReference type="NCBI Taxonomy" id="1004"/>
    <lineage>
        <taxon>Bacteria</taxon>
        <taxon>Pseudomonadati</taxon>
        <taxon>Bacteroidota</taxon>
        <taxon>Chitinophagia</taxon>
        <taxon>Chitinophagales</taxon>
        <taxon>Chitinophagaceae</taxon>
        <taxon>Chitinophaga</taxon>
    </lineage>
</organism>
<dbReference type="STRING" id="1004.SAMN05661012_00959"/>
<dbReference type="EMBL" id="CP140154">
    <property type="protein sequence ID" value="WQG91321.1"/>
    <property type="molecule type" value="Genomic_DNA"/>
</dbReference>
<gene>
    <name evidence="1" type="ORF">SAMN05661012_00959</name>
    <name evidence="2" type="ORF">SR876_07405</name>
</gene>
<name>A0A1K1MWN0_9BACT</name>
<reference evidence="1 3" key="1">
    <citation type="submission" date="2016-11" db="EMBL/GenBank/DDBJ databases">
        <authorList>
            <person name="Jaros S."/>
            <person name="Januszkiewicz K."/>
            <person name="Wedrychowicz H."/>
        </authorList>
    </citation>
    <scope>NUCLEOTIDE SEQUENCE [LARGE SCALE GENOMIC DNA]</scope>
    <source>
        <strain evidence="1 3">DSM 784</strain>
    </source>
</reference>
<reference evidence="2 4" key="2">
    <citation type="submission" date="2023-11" db="EMBL/GenBank/DDBJ databases">
        <title>MicrobeMod: A computational toolkit for identifying prokaryotic methylation and restriction-modification with nanopore sequencing.</title>
        <authorList>
            <person name="Crits-Christoph A."/>
            <person name="Kang S.C."/>
            <person name="Lee H."/>
            <person name="Ostrov N."/>
        </authorList>
    </citation>
    <scope>NUCLEOTIDE SEQUENCE [LARGE SCALE GENOMIC DNA]</scope>
    <source>
        <strain evidence="2 4">ATCC 23090</strain>
    </source>
</reference>